<reference evidence="2 3" key="1">
    <citation type="journal article" date="2023" name="Plants (Basel)">
        <title>Bridging the Gap: Combining Genomics and Transcriptomics Approaches to Understand Stylosanthes scabra, an Orphan Legume from the Brazilian Caatinga.</title>
        <authorList>
            <person name="Ferreira-Neto J.R.C."/>
            <person name="da Silva M.D."/>
            <person name="Binneck E."/>
            <person name="de Melo N.F."/>
            <person name="da Silva R.H."/>
            <person name="de Melo A.L.T.M."/>
            <person name="Pandolfi V."/>
            <person name="Bustamante F.O."/>
            <person name="Brasileiro-Vidal A.C."/>
            <person name="Benko-Iseppon A.M."/>
        </authorList>
    </citation>
    <scope>NUCLEOTIDE SEQUENCE [LARGE SCALE GENOMIC DNA]</scope>
    <source>
        <tissue evidence="2">Leaves</tissue>
    </source>
</reference>
<evidence type="ECO:0000313" key="3">
    <source>
        <dbReference type="Proteomes" id="UP001341840"/>
    </source>
</evidence>
<dbReference type="InterPro" id="IPR044294">
    <property type="entry name" value="Lipase-like"/>
</dbReference>
<dbReference type="EMBL" id="JASCZI010122007">
    <property type="protein sequence ID" value="MED6163510.1"/>
    <property type="molecule type" value="Genomic_DNA"/>
</dbReference>
<proteinExistence type="predicted"/>
<evidence type="ECO:0000259" key="1">
    <source>
        <dbReference type="Pfam" id="PF05057"/>
    </source>
</evidence>
<feature type="domain" description="DUF676" evidence="1">
    <location>
        <begin position="4"/>
        <end position="63"/>
    </location>
</feature>
<comment type="caution">
    <text evidence="2">The sequence shown here is derived from an EMBL/GenBank/DDBJ whole genome shotgun (WGS) entry which is preliminary data.</text>
</comment>
<name>A0ABU6USQ1_9FABA</name>
<sequence>MSAVSSSNTYTKTFTGINGAGKKLDEVTEVKNTKSLKMISFLAHSLGGLFARYAIGVLYSPDAYNKDQSGDQANNIKEKP</sequence>
<gene>
    <name evidence="2" type="ORF">PIB30_080602</name>
</gene>
<dbReference type="Proteomes" id="UP001341840">
    <property type="component" value="Unassembled WGS sequence"/>
</dbReference>
<dbReference type="InterPro" id="IPR007751">
    <property type="entry name" value="DUF676_lipase-like"/>
</dbReference>
<evidence type="ECO:0000313" key="2">
    <source>
        <dbReference type="EMBL" id="MED6163510.1"/>
    </source>
</evidence>
<dbReference type="Pfam" id="PF05057">
    <property type="entry name" value="DUF676"/>
    <property type="match status" value="1"/>
</dbReference>
<organism evidence="2 3">
    <name type="scientific">Stylosanthes scabra</name>
    <dbReference type="NCBI Taxonomy" id="79078"/>
    <lineage>
        <taxon>Eukaryota</taxon>
        <taxon>Viridiplantae</taxon>
        <taxon>Streptophyta</taxon>
        <taxon>Embryophyta</taxon>
        <taxon>Tracheophyta</taxon>
        <taxon>Spermatophyta</taxon>
        <taxon>Magnoliopsida</taxon>
        <taxon>eudicotyledons</taxon>
        <taxon>Gunneridae</taxon>
        <taxon>Pentapetalae</taxon>
        <taxon>rosids</taxon>
        <taxon>fabids</taxon>
        <taxon>Fabales</taxon>
        <taxon>Fabaceae</taxon>
        <taxon>Papilionoideae</taxon>
        <taxon>50 kb inversion clade</taxon>
        <taxon>dalbergioids sensu lato</taxon>
        <taxon>Dalbergieae</taxon>
        <taxon>Pterocarpus clade</taxon>
        <taxon>Stylosanthes</taxon>
    </lineage>
</organism>
<dbReference type="PANTHER" id="PTHR12482:SF11">
    <property type="entry name" value="LIPASE YOR059C ISOFORM X1"/>
    <property type="match status" value="1"/>
</dbReference>
<accession>A0ABU6USQ1</accession>
<keyword evidence="3" id="KW-1185">Reference proteome</keyword>
<protein>
    <recommendedName>
        <fullName evidence="1">DUF676 domain-containing protein</fullName>
    </recommendedName>
</protein>
<dbReference type="PANTHER" id="PTHR12482">
    <property type="entry name" value="LIPASE ROG1-RELATED-RELATED"/>
    <property type="match status" value="1"/>
</dbReference>